<evidence type="ECO:0000256" key="1">
    <source>
        <dbReference type="SAM" id="Phobius"/>
    </source>
</evidence>
<proteinExistence type="predicted"/>
<dbReference type="Proteomes" id="UP001597548">
    <property type="component" value="Unassembled WGS sequence"/>
</dbReference>
<evidence type="ECO:0000313" key="3">
    <source>
        <dbReference type="Proteomes" id="UP001597548"/>
    </source>
</evidence>
<keyword evidence="1" id="KW-0812">Transmembrane</keyword>
<dbReference type="RefSeq" id="WP_194508191.1">
    <property type="nucleotide sequence ID" value="NZ_JADILU010000004.1"/>
</dbReference>
<keyword evidence="1" id="KW-1133">Transmembrane helix</keyword>
<sequence>MKVFNDIKRATIIKLLVLIVFFVFNTIAVFSGDSSTTDDSVIATNDVEADLD</sequence>
<keyword evidence="3" id="KW-1185">Reference proteome</keyword>
<evidence type="ECO:0000313" key="2">
    <source>
        <dbReference type="EMBL" id="MFD2916183.1"/>
    </source>
</evidence>
<keyword evidence="1" id="KW-0472">Membrane</keyword>
<protein>
    <submittedName>
        <fullName evidence="2">Uncharacterized protein</fullName>
    </submittedName>
</protein>
<gene>
    <name evidence="2" type="ORF">ACFS29_11075</name>
</gene>
<feature type="transmembrane region" description="Helical" evidence="1">
    <location>
        <begin position="12"/>
        <end position="30"/>
    </location>
</feature>
<reference evidence="3" key="1">
    <citation type="journal article" date="2019" name="Int. J. Syst. Evol. Microbiol.">
        <title>The Global Catalogue of Microorganisms (GCM) 10K type strain sequencing project: providing services to taxonomists for standard genome sequencing and annotation.</title>
        <authorList>
            <consortium name="The Broad Institute Genomics Platform"/>
            <consortium name="The Broad Institute Genome Sequencing Center for Infectious Disease"/>
            <person name="Wu L."/>
            <person name="Ma J."/>
        </authorList>
    </citation>
    <scope>NUCLEOTIDE SEQUENCE [LARGE SCALE GENOMIC DNA]</scope>
    <source>
        <strain evidence="3">KCTC 32514</strain>
    </source>
</reference>
<organism evidence="2 3">
    <name type="scientific">Psychroserpens luteus</name>
    <dbReference type="NCBI Taxonomy" id="1434066"/>
    <lineage>
        <taxon>Bacteria</taxon>
        <taxon>Pseudomonadati</taxon>
        <taxon>Bacteroidota</taxon>
        <taxon>Flavobacteriia</taxon>
        <taxon>Flavobacteriales</taxon>
        <taxon>Flavobacteriaceae</taxon>
        <taxon>Psychroserpens</taxon>
    </lineage>
</organism>
<name>A0ABW5ZT42_9FLAO</name>
<dbReference type="EMBL" id="JBHUOS010000009">
    <property type="protein sequence ID" value="MFD2916183.1"/>
    <property type="molecule type" value="Genomic_DNA"/>
</dbReference>
<accession>A0ABW5ZT42</accession>
<comment type="caution">
    <text evidence="2">The sequence shown here is derived from an EMBL/GenBank/DDBJ whole genome shotgun (WGS) entry which is preliminary data.</text>
</comment>